<dbReference type="PANTHER" id="PTHR43591:SF24">
    <property type="entry name" value="2-METHOXY-6-POLYPRENYL-1,4-BENZOQUINOL METHYLASE, MITOCHONDRIAL"/>
    <property type="match status" value="1"/>
</dbReference>
<keyword evidence="3" id="KW-0808">Transferase</keyword>
<protein>
    <submittedName>
        <fullName evidence="3">Ubiquinone/menaquinone biosynthesis C-methylase UbiE</fullName>
    </submittedName>
</protein>
<name>A0A1H3Y3G2_9BACT</name>
<accession>A0A1H3Y3G2</accession>
<keyword evidence="3" id="KW-0489">Methyltransferase</keyword>
<dbReference type="STRING" id="37625.SAMN05660420_01080"/>
<dbReference type="SUPFAM" id="SSF53335">
    <property type="entry name" value="S-adenosyl-L-methionine-dependent methyltransferases"/>
    <property type="match status" value="1"/>
</dbReference>
<evidence type="ECO:0000259" key="2">
    <source>
        <dbReference type="Pfam" id="PF08241"/>
    </source>
</evidence>
<reference evidence="3 4" key="1">
    <citation type="submission" date="2016-10" db="EMBL/GenBank/DDBJ databases">
        <authorList>
            <person name="de Groot N.N."/>
        </authorList>
    </citation>
    <scope>NUCLEOTIDE SEQUENCE [LARGE SCALE GENOMIC DNA]</scope>
    <source>
        <strain evidence="3 4">DSM 7343</strain>
    </source>
</reference>
<feature type="domain" description="Methyltransferase type 11" evidence="2">
    <location>
        <begin position="48"/>
        <end position="145"/>
    </location>
</feature>
<dbReference type="InterPro" id="IPR029063">
    <property type="entry name" value="SAM-dependent_MTases_sf"/>
</dbReference>
<gene>
    <name evidence="3" type="ORF">SAMN05660420_01080</name>
</gene>
<proteinExistence type="predicted"/>
<dbReference type="GO" id="GO:0032259">
    <property type="term" value="P:methylation"/>
    <property type="evidence" value="ECO:0007669"/>
    <property type="project" value="UniProtKB-KW"/>
</dbReference>
<dbReference type="Proteomes" id="UP000199409">
    <property type="component" value="Unassembled WGS sequence"/>
</dbReference>
<feature type="region of interest" description="Disordered" evidence="1">
    <location>
        <begin position="261"/>
        <end position="286"/>
    </location>
</feature>
<dbReference type="GO" id="GO:0008757">
    <property type="term" value="F:S-adenosylmethionine-dependent methyltransferase activity"/>
    <property type="evidence" value="ECO:0007669"/>
    <property type="project" value="InterPro"/>
</dbReference>
<evidence type="ECO:0000313" key="4">
    <source>
        <dbReference type="Proteomes" id="UP000199409"/>
    </source>
</evidence>
<dbReference type="AlphaFoldDB" id="A0A1H3Y3G2"/>
<dbReference type="CDD" id="cd02440">
    <property type="entry name" value="AdoMet_MTases"/>
    <property type="match status" value="1"/>
</dbReference>
<dbReference type="Pfam" id="PF08241">
    <property type="entry name" value="Methyltransf_11"/>
    <property type="match status" value="1"/>
</dbReference>
<dbReference type="OrthoDB" id="9787738at2"/>
<dbReference type="RefSeq" id="WP_092345524.1">
    <property type="nucleotide sequence ID" value="NZ_FNQN01000003.1"/>
</dbReference>
<feature type="compositionally biased region" description="Basic and acidic residues" evidence="1">
    <location>
        <begin position="276"/>
        <end position="286"/>
    </location>
</feature>
<keyword evidence="3" id="KW-0830">Ubiquinone</keyword>
<organism evidence="3 4">
    <name type="scientific">Desulfuromusa kysingii</name>
    <dbReference type="NCBI Taxonomy" id="37625"/>
    <lineage>
        <taxon>Bacteria</taxon>
        <taxon>Pseudomonadati</taxon>
        <taxon>Thermodesulfobacteriota</taxon>
        <taxon>Desulfuromonadia</taxon>
        <taxon>Desulfuromonadales</taxon>
        <taxon>Geopsychrobacteraceae</taxon>
        <taxon>Desulfuromusa</taxon>
    </lineage>
</organism>
<evidence type="ECO:0000313" key="3">
    <source>
        <dbReference type="EMBL" id="SEA06189.1"/>
    </source>
</evidence>
<evidence type="ECO:0000256" key="1">
    <source>
        <dbReference type="SAM" id="MobiDB-lite"/>
    </source>
</evidence>
<sequence>MNSKFKNRIREQFGRTASAYVEATHFSGGEDLEEAAKLLKPSHDDNMLDVACGGGHMALFFAPMVRQVVASDLTMQMLKKAQEHIAEEGRVDNVVFREADAEDLPFPAGSFTLLTCRIAPHHFPDVPKALREFHRVLRRGGRMAIIDTLMPADPEIAEFFQTMEKMRNPTHIKAFNEEQWREMIQDSELILQEIQIISKTHDFQEWTKTAGLNRAKVQELNKFFMDAPQKIHDYFQIESFAGEVESYTDKKLLIYATRKEKEKHIHQKTAPEVLDEIDKPSDATKD</sequence>
<dbReference type="EMBL" id="FNQN01000003">
    <property type="protein sequence ID" value="SEA06189.1"/>
    <property type="molecule type" value="Genomic_DNA"/>
</dbReference>
<dbReference type="InterPro" id="IPR013216">
    <property type="entry name" value="Methyltransf_11"/>
</dbReference>
<dbReference type="PANTHER" id="PTHR43591">
    <property type="entry name" value="METHYLTRANSFERASE"/>
    <property type="match status" value="1"/>
</dbReference>
<keyword evidence="4" id="KW-1185">Reference proteome</keyword>
<dbReference type="Gene3D" id="3.40.50.150">
    <property type="entry name" value="Vaccinia Virus protein VP39"/>
    <property type="match status" value="1"/>
</dbReference>